<dbReference type="EMBL" id="BKDJ01000014">
    <property type="protein sequence ID" value="GER23986.1"/>
    <property type="molecule type" value="Genomic_DNA"/>
</dbReference>
<sequence length="254" mass="27289">MGKLIGYVRVSTRAQDADRQIKDLLAAGVRRDDLYVDHGGGGARASRPSFDRALNALEEGDALMVTTPDRLGRSTANMLGLTEQPVPGALTCACSIWAEATRAPVSHGSMVFTVMAASAQMELEIKRQSVTDSVTKRRASGGDLGGRRPAFTNSQIHDARRLIDAGQPATHVAPDLGMSRAALYRRMAELDARQRVVKQAWHPRTTGGGRKTTPHGPAAPPAMAGGTAGMRISYRGYRSPWGPERRSSAIFPCR</sequence>
<proteinExistence type="inferred from homology"/>
<feature type="region of interest" description="Disordered" evidence="7">
    <location>
        <begin position="132"/>
        <end position="151"/>
    </location>
</feature>
<dbReference type="SUPFAM" id="SSF46689">
    <property type="entry name" value="Homeodomain-like"/>
    <property type="match status" value="1"/>
</dbReference>
<name>A0A5A7NTR0_9MICC</name>
<dbReference type="CDD" id="cd03768">
    <property type="entry name" value="SR_ResInv"/>
    <property type="match status" value="1"/>
</dbReference>
<evidence type="ECO:0000256" key="5">
    <source>
        <dbReference type="PIRSR" id="PIRSR606118-50"/>
    </source>
</evidence>
<protein>
    <recommendedName>
        <fullName evidence="8">Resolvase/invertase-type recombinase catalytic domain-containing protein</fullName>
    </recommendedName>
</protein>
<dbReference type="Proteomes" id="UP000325307">
    <property type="component" value="Unassembled WGS sequence"/>
</dbReference>
<feature type="domain" description="Resolvase/invertase-type recombinase catalytic" evidence="8">
    <location>
        <begin position="3"/>
        <end position="141"/>
    </location>
</feature>
<evidence type="ECO:0000256" key="4">
    <source>
        <dbReference type="ARBA" id="ARBA00023172"/>
    </source>
</evidence>
<accession>A0A5A7NTR0</accession>
<feature type="active site" description="O-(5'-phospho-DNA)-serine intermediate" evidence="5 6">
    <location>
        <position position="11"/>
    </location>
</feature>
<dbReference type="AlphaFoldDB" id="A0A5A7NTR0"/>
<dbReference type="InterPro" id="IPR006118">
    <property type="entry name" value="Recombinase_CS"/>
</dbReference>
<dbReference type="InterPro" id="IPR050639">
    <property type="entry name" value="SSR_resolvase"/>
</dbReference>
<dbReference type="GO" id="GO:0003677">
    <property type="term" value="F:DNA binding"/>
    <property type="evidence" value="ECO:0007669"/>
    <property type="project" value="UniProtKB-KW"/>
</dbReference>
<dbReference type="Gene3D" id="1.10.10.60">
    <property type="entry name" value="Homeodomain-like"/>
    <property type="match status" value="1"/>
</dbReference>
<dbReference type="Gene3D" id="3.40.50.1390">
    <property type="entry name" value="Resolvase, N-terminal catalytic domain"/>
    <property type="match status" value="1"/>
</dbReference>
<evidence type="ECO:0000256" key="6">
    <source>
        <dbReference type="PROSITE-ProRule" id="PRU10137"/>
    </source>
</evidence>
<dbReference type="CDD" id="cd00569">
    <property type="entry name" value="HTH_Hin_like"/>
    <property type="match status" value="1"/>
</dbReference>
<dbReference type="RefSeq" id="WP_225873822.1">
    <property type="nucleotide sequence ID" value="NZ_BKDJ01000014.1"/>
</dbReference>
<evidence type="ECO:0000313" key="10">
    <source>
        <dbReference type="Proteomes" id="UP000325307"/>
    </source>
</evidence>
<dbReference type="GO" id="GO:0000150">
    <property type="term" value="F:DNA strand exchange activity"/>
    <property type="evidence" value="ECO:0007669"/>
    <property type="project" value="InterPro"/>
</dbReference>
<evidence type="ECO:0000256" key="3">
    <source>
        <dbReference type="ARBA" id="ARBA00023125"/>
    </source>
</evidence>
<reference evidence="9 10" key="1">
    <citation type="submission" date="2019-09" db="EMBL/GenBank/DDBJ databases">
        <title>Arthrobacter zafarii sp. nov., a moderately thermotolerant and halotolerant actinobacterium isolated from Cholistan desert soil of Pakistan.</title>
        <authorList>
            <person name="Amin A."/>
            <person name="Ahmed I."/>
            <person name="Khalid N."/>
            <person name="Schumann P."/>
            <person name="Busse H.J."/>
            <person name="Khan I.U."/>
            <person name="Li S."/>
            <person name="Li W.J."/>
        </authorList>
    </citation>
    <scope>NUCLEOTIDE SEQUENCE [LARGE SCALE GENOMIC DNA]</scope>
    <source>
        <strain evidence="9 10">NCCP-1664</strain>
    </source>
</reference>
<dbReference type="GO" id="GO:0015074">
    <property type="term" value="P:DNA integration"/>
    <property type="evidence" value="ECO:0007669"/>
    <property type="project" value="UniProtKB-KW"/>
</dbReference>
<keyword evidence="4" id="KW-0233">DNA recombination</keyword>
<evidence type="ECO:0000313" key="9">
    <source>
        <dbReference type="EMBL" id="GER23986.1"/>
    </source>
</evidence>
<dbReference type="PANTHER" id="PTHR30461">
    <property type="entry name" value="DNA-INVERTASE FROM LAMBDOID PROPHAGE"/>
    <property type="match status" value="1"/>
</dbReference>
<dbReference type="PROSITE" id="PS51736">
    <property type="entry name" value="RECOMBINASES_3"/>
    <property type="match status" value="1"/>
</dbReference>
<dbReference type="Pfam" id="PF02796">
    <property type="entry name" value="HTH_7"/>
    <property type="match status" value="1"/>
</dbReference>
<feature type="region of interest" description="Disordered" evidence="7">
    <location>
        <begin position="202"/>
        <end position="228"/>
    </location>
</feature>
<dbReference type="Pfam" id="PF00239">
    <property type="entry name" value="Resolvase"/>
    <property type="match status" value="1"/>
</dbReference>
<evidence type="ECO:0000256" key="1">
    <source>
        <dbReference type="ARBA" id="ARBA00009913"/>
    </source>
</evidence>
<dbReference type="PROSITE" id="PS00397">
    <property type="entry name" value="RECOMBINASES_1"/>
    <property type="match status" value="1"/>
</dbReference>
<organism evidence="9 10">
    <name type="scientific">Zafaria cholistanensis</name>
    <dbReference type="NCBI Taxonomy" id="1682741"/>
    <lineage>
        <taxon>Bacteria</taxon>
        <taxon>Bacillati</taxon>
        <taxon>Actinomycetota</taxon>
        <taxon>Actinomycetes</taxon>
        <taxon>Micrococcales</taxon>
        <taxon>Micrococcaceae</taxon>
        <taxon>Zafaria</taxon>
    </lineage>
</organism>
<evidence type="ECO:0000256" key="7">
    <source>
        <dbReference type="SAM" id="MobiDB-lite"/>
    </source>
</evidence>
<dbReference type="InterPro" id="IPR036162">
    <property type="entry name" value="Resolvase-like_N_sf"/>
</dbReference>
<gene>
    <name evidence="9" type="ORF">NCCP1664_24810</name>
</gene>
<keyword evidence="10" id="KW-1185">Reference proteome</keyword>
<dbReference type="InterPro" id="IPR009057">
    <property type="entry name" value="Homeodomain-like_sf"/>
</dbReference>
<dbReference type="SUPFAM" id="SSF53041">
    <property type="entry name" value="Resolvase-like"/>
    <property type="match status" value="1"/>
</dbReference>
<comment type="similarity">
    <text evidence="1">Belongs to the site-specific recombinase resolvase family.</text>
</comment>
<dbReference type="InterPro" id="IPR006119">
    <property type="entry name" value="Resolv_N"/>
</dbReference>
<evidence type="ECO:0000256" key="2">
    <source>
        <dbReference type="ARBA" id="ARBA00022908"/>
    </source>
</evidence>
<dbReference type="SMART" id="SM00857">
    <property type="entry name" value="Resolvase"/>
    <property type="match status" value="1"/>
</dbReference>
<keyword evidence="2" id="KW-0229">DNA integration</keyword>
<dbReference type="PANTHER" id="PTHR30461:SF26">
    <property type="entry name" value="RESOLVASE HOMOLOG YNEB"/>
    <property type="match status" value="1"/>
</dbReference>
<keyword evidence="3" id="KW-0238">DNA-binding</keyword>
<dbReference type="InterPro" id="IPR006120">
    <property type="entry name" value="Resolvase_HTH_dom"/>
</dbReference>
<evidence type="ECO:0000259" key="8">
    <source>
        <dbReference type="PROSITE" id="PS51736"/>
    </source>
</evidence>
<comment type="caution">
    <text evidence="9">The sequence shown here is derived from an EMBL/GenBank/DDBJ whole genome shotgun (WGS) entry which is preliminary data.</text>
</comment>